<accession>A1TJP1</accession>
<dbReference type="PANTHER" id="PTHR47328">
    <property type="match status" value="1"/>
</dbReference>
<dbReference type="PANTHER" id="PTHR47328:SF1">
    <property type="entry name" value="RUTC FAMILY PROTEIN YOAB"/>
    <property type="match status" value="1"/>
</dbReference>
<comment type="similarity">
    <text evidence="1">Belongs to the RutC family.</text>
</comment>
<dbReference type="Gene3D" id="3.30.1330.40">
    <property type="entry name" value="RutC-like"/>
    <property type="match status" value="1"/>
</dbReference>
<dbReference type="PROSITE" id="PS01094">
    <property type="entry name" value="UPF0076"/>
    <property type="match status" value="1"/>
</dbReference>
<dbReference type="HOGENOM" id="CLU_100715_6_1_4"/>
<dbReference type="EMBL" id="CP000512">
    <property type="protein sequence ID" value="ABM31179.1"/>
    <property type="molecule type" value="Genomic_DNA"/>
</dbReference>
<organism evidence="2 3">
    <name type="scientific">Paracidovorax citrulli (strain AAC00-1)</name>
    <name type="common">Acidovorax citrulli</name>
    <dbReference type="NCBI Taxonomy" id="397945"/>
    <lineage>
        <taxon>Bacteria</taxon>
        <taxon>Pseudomonadati</taxon>
        <taxon>Pseudomonadota</taxon>
        <taxon>Betaproteobacteria</taxon>
        <taxon>Burkholderiales</taxon>
        <taxon>Comamonadaceae</taxon>
        <taxon>Paracidovorax</taxon>
    </lineage>
</organism>
<dbReference type="OrthoDB" id="6899345at2"/>
<dbReference type="AlphaFoldDB" id="A1TJP1"/>
<evidence type="ECO:0000313" key="3">
    <source>
        <dbReference type="Proteomes" id="UP000002596"/>
    </source>
</evidence>
<evidence type="ECO:0000313" key="2">
    <source>
        <dbReference type="EMBL" id="ABM31179.1"/>
    </source>
</evidence>
<name>A1TJP1_PARC0</name>
<protein>
    <submittedName>
        <fullName evidence="2">Endoribonuclease L-PSP</fullName>
    </submittedName>
</protein>
<dbReference type="eggNOG" id="COG0251">
    <property type="taxonomic scope" value="Bacteria"/>
</dbReference>
<dbReference type="STRING" id="397945.Aave_0575"/>
<dbReference type="InterPro" id="IPR019897">
    <property type="entry name" value="RidA_CS"/>
</dbReference>
<dbReference type="InterPro" id="IPR035709">
    <property type="entry name" value="YoaB-like"/>
</dbReference>
<dbReference type="InterPro" id="IPR006175">
    <property type="entry name" value="YjgF/YER057c/UK114"/>
</dbReference>
<dbReference type="KEGG" id="aav:Aave_0575"/>
<dbReference type="InterPro" id="IPR035959">
    <property type="entry name" value="RutC-like_sf"/>
</dbReference>
<dbReference type="Pfam" id="PF01042">
    <property type="entry name" value="Ribonuc_L-PSP"/>
    <property type="match status" value="1"/>
</dbReference>
<reference evidence="2 3" key="1">
    <citation type="submission" date="2006-12" db="EMBL/GenBank/DDBJ databases">
        <title>Complete sequence of Acidovorax avenae subsp. citrulli AAC00-1.</title>
        <authorList>
            <consortium name="US DOE Joint Genome Institute"/>
            <person name="Copeland A."/>
            <person name="Lucas S."/>
            <person name="Lapidus A."/>
            <person name="Barry K."/>
            <person name="Detter J.C."/>
            <person name="Glavina del Rio T."/>
            <person name="Dalin E."/>
            <person name="Tice H."/>
            <person name="Pitluck S."/>
            <person name="Kiss H."/>
            <person name="Brettin T."/>
            <person name="Bruce D."/>
            <person name="Han C."/>
            <person name="Tapia R."/>
            <person name="Gilna P."/>
            <person name="Schmutz J."/>
            <person name="Larimer F."/>
            <person name="Land M."/>
            <person name="Hauser L."/>
            <person name="Kyrpides N."/>
            <person name="Kim E."/>
            <person name="Stahl D."/>
            <person name="Richardson P."/>
        </authorList>
    </citation>
    <scope>NUCLEOTIDE SEQUENCE [LARGE SCALE GENOMIC DNA]</scope>
    <source>
        <strain evidence="2 3">AAC00-1</strain>
    </source>
</reference>
<dbReference type="CDD" id="cd06150">
    <property type="entry name" value="YjgF_YER057c_UK114_like_2"/>
    <property type="match status" value="1"/>
</dbReference>
<dbReference type="Proteomes" id="UP000002596">
    <property type="component" value="Chromosome"/>
</dbReference>
<proteinExistence type="inferred from homology"/>
<sequence>MTAFALHRFHTNPRMSKVVAFGPLVFLSGQTASGSPATSFDEQMQEVLDRIDARLADAGSDKQSLLSVTVYLRNMEDFAAMNAAWERWIAPGTAPARCTVEGRIASPHLLIEISAIAATSASIHP</sequence>
<gene>
    <name evidence="2" type="ordered locus">Aave_0575</name>
</gene>
<evidence type="ECO:0000256" key="1">
    <source>
        <dbReference type="ARBA" id="ARBA00010552"/>
    </source>
</evidence>
<dbReference type="SUPFAM" id="SSF55298">
    <property type="entry name" value="YjgF-like"/>
    <property type="match status" value="1"/>
</dbReference>